<feature type="region of interest" description="Disordered" evidence="1">
    <location>
        <begin position="59"/>
        <end position="85"/>
    </location>
</feature>
<name>A0AAV7RQS8_PLEWA</name>
<organism evidence="2 3">
    <name type="scientific">Pleurodeles waltl</name>
    <name type="common">Iberian ribbed newt</name>
    <dbReference type="NCBI Taxonomy" id="8319"/>
    <lineage>
        <taxon>Eukaryota</taxon>
        <taxon>Metazoa</taxon>
        <taxon>Chordata</taxon>
        <taxon>Craniata</taxon>
        <taxon>Vertebrata</taxon>
        <taxon>Euteleostomi</taxon>
        <taxon>Amphibia</taxon>
        <taxon>Batrachia</taxon>
        <taxon>Caudata</taxon>
        <taxon>Salamandroidea</taxon>
        <taxon>Salamandridae</taxon>
        <taxon>Pleurodelinae</taxon>
        <taxon>Pleurodeles</taxon>
    </lineage>
</organism>
<dbReference type="AlphaFoldDB" id="A0AAV7RQS8"/>
<accession>A0AAV7RQS8</accession>
<keyword evidence="3" id="KW-1185">Reference proteome</keyword>
<evidence type="ECO:0000256" key="1">
    <source>
        <dbReference type="SAM" id="MobiDB-lite"/>
    </source>
</evidence>
<feature type="region of interest" description="Disordered" evidence="1">
    <location>
        <begin position="1"/>
        <end position="46"/>
    </location>
</feature>
<evidence type="ECO:0000313" key="2">
    <source>
        <dbReference type="EMBL" id="KAJ1154876.1"/>
    </source>
</evidence>
<gene>
    <name evidence="2" type="ORF">NDU88_007619</name>
</gene>
<dbReference type="EMBL" id="JANPWB010000009">
    <property type="protein sequence ID" value="KAJ1154876.1"/>
    <property type="molecule type" value="Genomic_DNA"/>
</dbReference>
<comment type="caution">
    <text evidence="2">The sequence shown here is derived from an EMBL/GenBank/DDBJ whole genome shotgun (WGS) entry which is preliminary data.</text>
</comment>
<sequence length="99" mass="10371">MVMYTSSDGQRPSEKGYMACHHQGRADPGGLRQAEHPLSQTVGGPETLGKKMAEAQLGTASQRERGACRTLTPPDVPHTGGGLSRAGWALEGITAVTRG</sequence>
<dbReference type="Proteomes" id="UP001066276">
    <property type="component" value="Chromosome 5"/>
</dbReference>
<reference evidence="2" key="1">
    <citation type="journal article" date="2022" name="bioRxiv">
        <title>Sequencing and chromosome-scale assembly of the giantPleurodeles waltlgenome.</title>
        <authorList>
            <person name="Brown T."/>
            <person name="Elewa A."/>
            <person name="Iarovenko S."/>
            <person name="Subramanian E."/>
            <person name="Araus A.J."/>
            <person name="Petzold A."/>
            <person name="Susuki M."/>
            <person name="Suzuki K.-i.T."/>
            <person name="Hayashi T."/>
            <person name="Toyoda A."/>
            <person name="Oliveira C."/>
            <person name="Osipova E."/>
            <person name="Leigh N.D."/>
            <person name="Simon A."/>
            <person name="Yun M.H."/>
        </authorList>
    </citation>
    <scope>NUCLEOTIDE SEQUENCE</scope>
    <source>
        <strain evidence="2">20211129_DDA</strain>
        <tissue evidence="2">Liver</tissue>
    </source>
</reference>
<proteinExistence type="predicted"/>
<protein>
    <submittedName>
        <fullName evidence="2">Uncharacterized protein</fullName>
    </submittedName>
</protein>
<feature type="compositionally biased region" description="Polar residues" evidence="1">
    <location>
        <begin position="1"/>
        <end position="10"/>
    </location>
</feature>
<evidence type="ECO:0000313" key="3">
    <source>
        <dbReference type="Proteomes" id="UP001066276"/>
    </source>
</evidence>